<gene>
    <name evidence="4" type="ORF">PVAND_007796</name>
</gene>
<name>A0A9J6C8X1_POLVA</name>
<feature type="region of interest" description="Disordered" evidence="2">
    <location>
        <begin position="108"/>
        <end position="156"/>
    </location>
</feature>
<evidence type="ECO:0000313" key="4">
    <source>
        <dbReference type="EMBL" id="KAG5678094.1"/>
    </source>
</evidence>
<feature type="compositionally biased region" description="Basic and acidic residues" evidence="2">
    <location>
        <begin position="144"/>
        <end position="153"/>
    </location>
</feature>
<evidence type="ECO:0000256" key="1">
    <source>
        <dbReference type="SAM" id="Coils"/>
    </source>
</evidence>
<dbReference type="EMBL" id="JADBJN010000002">
    <property type="protein sequence ID" value="KAG5678094.1"/>
    <property type="molecule type" value="Genomic_DNA"/>
</dbReference>
<dbReference type="AlphaFoldDB" id="A0A9J6C8X1"/>
<sequence>MKILNLALLLIYLSFSYGNPVKRDGANYEVFNPDGVPIKINVDQSEESKSTETVPLEFPLDKAISVDQLIFKDGEWQAVEKPAVVIKRIIDKDDSSWVNKEASHESPIKIKSIHSGIGRERKDQFDSQPKDDKNKSEPSMSASEENKKVKLHSEASMSASVDRKLVKKIEKLGPMKKVQVKKLNKMKSFNSEASMSASAEVKPLEKIEKIAKLDSEPSMSASVEDKKVPDQVIIIPLEDTNNAKEIDFIIEPNGEQIIKIERNSASNEISYNLIDSDMNSEHIEVKKTKMINEDEEKKIQELEKQMGLLSEFYQRILSSFMAAVAFGNPFGSVVAYE</sequence>
<feature type="signal peptide" evidence="3">
    <location>
        <begin position="1"/>
        <end position="18"/>
    </location>
</feature>
<feature type="chain" id="PRO_5039926458" evidence="3">
    <location>
        <begin position="19"/>
        <end position="337"/>
    </location>
</feature>
<evidence type="ECO:0000256" key="2">
    <source>
        <dbReference type="SAM" id="MobiDB-lite"/>
    </source>
</evidence>
<feature type="compositionally biased region" description="Basic and acidic residues" evidence="2">
    <location>
        <begin position="117"/>
        <end position="136"/>
    </location>
</feature>
<evidence type="ECO:0000256" key="3">
    <source>
        <dbReference type="SAM" id="SignalP"/>
    </source>
</evidence>
<accession>A0A9J6C8X1</accession>
<protein>
    <submittedName>
        <fullName evidence="4">Uncharacterized protein</fullName>
    </submittedName>
</protein>
<organism evidence="4 5">
    <name type="scientific">Polypedilum vanderplanki</name>
    <name type="common">Sleeping chironomid midge</name>
    <dbReference type="NCBI Taxonomy" id="319348"/>
    <lineage>
        <taxon>Eukaryota</taxon>
        <taxon>Metazoa</taxon>
        <taxon>Ecdysozoa</taxon>
        <taxon>Arthropoda</taxon>
        <taxon>Hexapoda</taxon>
        <taxon>Insecta</taxon>
        <taxon>Pterygota</taxon>
        <taxon>Neoptera</taxon>
        <taxon>Endopterygota</taxon>
        <taxon>Diptera</taxon>
        <taxon>Nematocera</taxon>
        <taxon>Chironomoidea</taxon>
        <taxon>Chironomidae</taxon>
        <taxon>Chironominae</taxon>
        <taxon>Polypedilum</taxon>
        <taxon>Polypedilum</taxon>
    </lineage>
</organism>
<evidence type="ECO:0000313" key="5">
    <source>
        <dbReference type="Proteomes" id="UP001107558"/>
    </source>
</evidence>
<keyword evidence="1" id="KW-0175">Coiled coil</keyword>
<keyword evidence="3" id="KW-0732">Signal</keyword>
<proteinExistence type="predicted"/>
<comment type="caution">
    <text evidence="4">The sequence shown here is derived from an EMBL/GenBank/DDBJ whole genome shotgun (WGS) entry which is preliminary data.</text>
</comment>
<reference evidence="4" key="1">
    <citation type="submission" date="2021-03" db="EMBL/GenBank/DDBJ databases">
        <title>Chromosome level genome of the anhydrobiotic midge Polypedilum vanderplanki.</title>
        <authorList>
            <person name="Yoshida Y."/>
            <person name="Kikawada T."/>
            <person name="Gusev O."/>
        </authorList>
    </citation>
    <scope>NUCLEOTIDE SEQUENCE</scope>
    <source>
        <strain evidence="4">NIAS01</strain>
        <tissue evidence="4">Whole body or cell culture</tissue>
    </source>
</reference>
<feature type="coiled-coil region" evidence="1">
    <location>
        <begin position="285"/>
        <end position="312"/>
    </location>
</feature>
<dbReference type="Proteomes" id="UP001107558">
    <property type="component" value="Chromosome 2"/>
</dbReference>
<keyword evidence="5" id="KW-1185">Reference proteome</keyword>